<evidence type="ECO:0008006" key="3">
    <source>
        <dbReference type="Google" id="ProtNLM"/>
    </source>
</evidence>
<keyword evidence="2" id="KW-1185">Reference proteome</keyword>
<organism evidence="1 2">
    <name type="scientific">Cylindrobasidium torrendii FP15055 ss-10</name>
    <dbReference type="NCBI Taxonomy" id="1314674"/>
    <lineage>
        <taxon>Eukaryota</taxon>
        <taxon>Fungi</taxon>
        <taxon>Dikarya</taxon>
        <taxon>Basidiomycota</taxon>
        <taxon>Agaricomycotina</taxon>
        <taxon>Agaricomycetes</taxon>
        <taxon>Agaricomycetidae</taxon>
        <taxon>Agaricales</taxon>
        <taxon>Marasmiineae</taxon>
        <taxon>Physalacriaceae</taxon>
        <taxon>Cylindrobasidium</taxon>
    </lineage>
</organism>
<evidence type="ECO:0000313" key="1">
    <source>
        <dbReference type="EMBL" id="KIY62531.1"/>
    </source>
</evidence>
<accession>A0A0D7AZ24</accession>
<proteinExistence type="predicted"/>
<sequence length="192" mass="21887">MSTPFPSSLVHVRDTGLYCTLCDLSFATTEQLRTHIDESDAHPLCMPCNRGFLNDNSFRLHYMYSPHMQMAVRHHREYEPGDRETRPVGWEDALAREQEREENKEESFITSDTTTSSRKRFTQRLLRYKMKTTVPTKEPVRLSCPVCLNSAAKLSATRWMSFVPRAGECFAAEAVGVGGALVTTSGFLPYHF</sequence>
<evidence type="ECO:0000313" key="2">
    <source>
        <dbReference type="Proteomes" id="UP000054007"/>
    </source>
</evidence>
<dbReference type="Proteomes" id="UP000054007">
    <property type="component" value="Unassembled WGS sequence"/>
</dbReference>
<gene>
    <name evidence="1" type="ORF">CYLTODRAFT_494572</name>
</gene>
<dbReference type="EMBL" id="KN880774">
    <property type="protein sequence ID" value="KIY62531.1"/>
    <property type="molecule type" value="Genomic_DNA"/>
</dbReference>
<name>A0A0D7AZ24_9AGAR</name>
<dbReference type="AlphaFoldDB" id="A0A0D7AZ24"/>
<protein>
    <recommendedName>
        <fullName evidence="3">C2H2-type domain-containing protein</fullName>
    </recommendedName>
</protein>
<reference evidence="1 2" key="1">
    <citation type="journal article" date="2015" name="Fungal Genet. Biol.">
        <title>Evolution of novel wood decay mechanisms in Agaricales revealed by the genome sequences of Fistulina hepatica and Cylindrobasidium torrendii.</title>
        <authorList>
            <person name="Floudas D."/>
            <person name="Held B.W."/>
            <person name="Riley R."/>
            <person name="Nagy L.G."/>
            <person name="Koehler G."/>
            <person name="Ransdell A.S."/>
            <person name="Younus H."/>
            <person name="Chow J."/>
            <person name="Chiniquy J."/>
            <person name="Lipzen A."/>
            <person name="Tritt A."/>
            <person name="Sun H."/>
            <person name="Haridas S."/>
            <person name="LaButti K."/>
            <person name="Ohm R.A."/>
            <person name="Kues U."/>
            <person name="Blanchette R.A."/>
            <person name="Grigoriev I.V."/>
            <person name="Minto R.E."/>
            <person name="Hibbett D.S."/>
        </authorList>
    </citation>
    <scope>NUCLEOTIDE SEQUENCE [LARGE SCALE GENOMIC DNA]</scope>
    <source>
        <strain evidence="1 2">FP15055 ss-10</strain>
    </source>
</reference>
<dbReference type="OrthoDB" id="6077919at2759"/>